<feature type="domain" description="Rhomboid protease N-terminal" evidence="9">
    <location>
        <begin position="1"/>
        <end position="63"/>
    </location>
</feature>
<dbReference type="InterPro" id="IPR022764">
    <property type="entry name" value="Peptidase_S54_rhomboid_dom"/>
</dbReference>
<keyword evidence="5 7" id="KW-1133">Transmembrane helix</keyword>
<evidence type="ECO:0000256" key="5">
    <source>
        <dbReference type="ARBA" id="ARBA00022989"/>
    </source>
</evidence>
<evidence type="ECO:0000256" key="3">
    <source>
        <dbReference type="ARBA" id="ARBA00022519"/>
    </source>
</evidence>
<organism evidence="10 11">
    <name type="scientific">Pseudomonas mangiferae</name>
    <dbReference type="NCBI Taxonomy" id="2593654"/>
    <lineage>
        <taxon>Bacteria</taxon>
        <taxon>Pseudomonadati</taxon>
        <taxon>Pseudomonadota</taxon>
        <taxon>Gammaproteobacteria</taxon>
        <taxon>Pseudomonadales</taxon>
        <taxon>Pseudomonadaceae</taxon>
        <taxon>Pseudomonas</taxon>
    </lineage>
</organism>
<gene>
    <name evidence="10" type="ORF">FM069_09735</name>
</gene>
<comment type="subcellular location">
    <subcellularLocation>
        <location evidence="1">Membrane</location>
        <topology evidence="1">Multi-pass membrane protein</topology>
    </subcellularLocation>
</comment>
<feature type="transmembrane region" description="Helical" evidence="7">
    <location>
        <begin position="207"/>
        <end position="227"/>
    </location>
</feature>
<dbReference type="InterPro" id="IPR035952">
    <property type="entry name" value="Rhomboid-like_sf"/>
</dbReference>
<name>A0A553GZ71_9PSED</name>
<dbReference type="Gene3D" id="1.20.1540.10">
    <property type="entry name" value="Rhomboid-like"/>
    <property type="match status" value="1"/>
</dbReference>
<dbReference type="Gene3D" id="3.30.70.2080">
    <property type="match status" value="1"/>
</dbReference>
<dbReference type="Pfam" id="PF16733">
    <property type="entry name" value="NRho"/>
    <property type="match status" value="1"/>
</dbReference>
<dbReference type="OrthoDB" id="9778341at2"/>
<protein>
    <submittedName>
        <fullName evidence="10">Rhomboid family intramembrane serine protease</fullName>
    </submittedName>
</protein>
<evidence type="ECO:0000256" key="2">
    <source>
        <dbReference type="ARBA" id="ARBA00022475"/>
    </source>
</evidence>
<accession>A0A553GZ71</accession>
<keyword evidence="11" id="KW-1185">Reference proteome</keyword>
<dbReference type="Pfam" id="PF01694">
    <property type="entry name" value="Rhomboid"/>
    <property type="match status" value="1"/>
</dbReference>
<dbReference type="EMBL" id="VJOY01000006">
    <property type="protein sequence ID" value="TRX74805.1"/>
    <property type="molecule type" value="Genomic_DNA"/>
</dbReference>
<dbReference type="Proteomes" id="UP000315235">
    <property type="component" value="Unassembled WGS sequence"/>
</dbReference>
<dbReference type="GO" id="GO:0006508">
    <property type="term" value="P:proteolysis"/>
    <property type="evidence" value="ECO:0007669"/>
    <property type="project" value="UniProtKB-KW"/>
</dbReference>
<keyword evidence="10" id="KW-0378">Hydrolase</keyword>
<keyword evidence="2" id="KW-1003">Cell membrane</keyword>
<dbReference type="PANTHER" id="PTHR43066">
    <property type="entry name" value="RHOMBOID-RELATED PROTEIN"/>
    <property type="match status" value="1"/>
</dbReference>
<evidence type="ECO:0000259" key="9">
    <source>
        <dbReference type="Pfam" id="PF16733"/>
    </source>
</evidence>
<feature type="domain" description="Peptidase S54 rhomboid" evidence="8">
    <location>
        <begin position="137"/>
        <end position="280"/>
    </location>
</feature>
<feature type="transmembrane region" description="Helical" evidence="7">
    <location>
        <begin position="146"/>
        <end position="168"/>
    </location>
</feature>
<reference evidence="10 11" key="1">
    <citation type="submission" date="2019-07" db="EMBL/GenBank/DDBJ databases">
        <title>Pseudomonas mangiferae sp. nov., isolated from bark of mango tree in Thailand.</title>
        <authorList>
            <person name="Srisuk N."/>
            <person name="Anurat P."/>
        </authorList>
    </citation>
    <scope>NUCLEOTIDE SEQUENCE [LARGE SCALE GENOMIC DNA]</scope>
    <source>
        <strain evidence="10 11">DMKU_BBB3-04</strain>
    </source>
</reference>
<dbReference type="AlphaFoldDB" id="A0A553GZ71"/>
<proteinExistence type="predicted"/>
<keyword evidence="3" id="KW-0997">Cell inner membrane</keyword>
<feature type="transmembrane region" description="Helical" evidence="7">
    <location>
        <begin position="268"/>
        <end position="287"/>
    </location>
</feature>
<sequence length="289" mass="31574">MKPVVALRLPLGQDLRGFIALLERLKVPCRVSEDAGEQVLWVPDGHWAEEVRSLYARLPAGAPEPLLAGTPAPAGESAWRRARSSPVTLLVLLAALLVSLVTLMGENLALVRWFTFLDFHVQGDYLWFAPLSDTLSGQWWRLFSPILLHFWIPGMGPLHLVFNALWYWELGRRIEARQGGLMLVLLTLVFGLASNVAQYVYGGPGLFGGLSGVLYGLLGYCWLYQWLAPHPAFRLPRGVLAMMLGWLLLCLTGVFSLGGVAVANAAHVGGLLAGCASGLLGGALARWRR</sequence>
<dbReference type="InterPro" id="IPR031976">
    <property type="entry name" value="NRho"/>
</dbReference>
<keyword evidence="4 7" id="KW-0812">Transmembrane</keyword>
<dbReference type="GO" id="GO:0016020">
    <property type="term" value="C:membrane"/>
    <property type="evidence" value="ECO:0007669"/>
    <property type="project" value="UniProtKB-SubCell"/>
</dbReference>
<feature type="transmembrane region" description="Helical" evidence="7">
    <location>
        <begin position="239"/>
        <end position="262"/>
    </location>
</feature>
<dbReference type="PANTHER" id="PTHR43066:SF26">
    <property type="entry name" value="RHOMBOID PROTEASE GLPG"/>
    <property type="match status" value="1"/>
</dbReference>
<dbReference type="SUPFAM" id="SSF144091">
    <property type="entry name" value="Rhomboid-like"/>
    <property type="match status" value="1"/>
</dbReference>
<evidence type="ECO:0000256" key="7">
    <source>
        <dbReference type="SAM" id="Phobius"/>
    </source>
</evidence>
<evidence type="ECO:0000256" key="6">
    <source>
        <dbReference type="ARBA" id="ARBA00023136"/>
    </source>
</evidence>
<keyword evidence="10" id="KW-0645">Protease</keyword>
<feature type="transmembrane region" description="Helical" evidence="7">
    <location>
        <begin position="180"/>
        <end position="201"/>
    </location>
</feature>
<dbReference type="GO" id="GO:0004252">
    <property type="term" value="F:serine-type endopeptidase activity"/>
    <property type="evidence" value="ECO:0007669"/>
    <property type="project" value="InterPro"/>
</dbReference>
<evidence type="ECO:0000313" key="10">
    <source>
        <dbReference type="EMBL" id="TRX74805.1"/>
    </source>
</evidence>
<comment type="caution">
    <text evidence="10">The sequence shown here is derived from an EMBL/GenBank/DDBJ whole genome shotgun (WGS) entry which is preliminary data.</text>
</comment>
<evidence type="ECO:0000256" key="1">
    <source>
        <dbReference type="ARBA" id="ARBA00004141"/>
    </source>
</evidence>
<evidence type="ECO:0000256" key="4">
    <source>
        <dbReference type="ARBA" id="ARBA00022692"/>
    </source>
</evidence>
<dbReference type="RefSeq" id="WP_143488107.1">
    <property type="nucleotide sequence ID" value="NZ_VJOY01000006.1"/>
</dbReference>
<evidence type="ECO:0000259" key="8">
    <source>
        <dbReference type="Pfam" id="PF01694"/>
    </source>
</evidence>
<evidence type="ECO:0000313" key="11">
    <source>
        <dbReference type="Proteomes" id="UP000315235"/>
    </source>
</evidence>
<dbReference type="InterPro" id="IPR038244">
    <property type="entry name" value="NRho_sf"/>
</dbReference>
<keyword evidence="6 7" id="KW-0472">Membrane</keyword>
<feature type="transmembrane region" description="Helical" evidence="7">
    <location>
        <begin position="87"/>
        <end position="105"/>
    </location>
</feature>